<proteinExistence type="predicted"/>
<sequence length="161" mass="17683">MASLHSISVDLAALKMEHHGLCEGVELADKMFSSFLMGVVSLYIPLLCFNFYLAVSSPKEEAFLVFLLNVLFWTLASACMLTVIMLFGCKVSEKIHSLQNILQTFPVSKEDEGKLLMFMLDLQGDPKGLSIGGLEVITKSISLTIIGVLVSYFAVMLSLPK</sequence>
<evidence type="ECO:0000256" key="6">
    <source>
        <dbReference type="SAM" id="Phobius"/>
    </source>
</evidence>
<protein>
    <recommendedName>
        <fullName evidence="9">Gustatory receptor</fullName>
    </recommendedName>
</protein>
<evidence type="ECO:0000313" key="8">
    <source>
        <dbReference type="Proteomes" id="UP001163046"/>
    </source>
</evidence>
<comment type="subcellular location">
    <subcellularLocation>
        <location evidence="1">Membrane</location>
        <topology evidence="1">Multi-pass membrane protein</topology>
    </subcellularLocation>
</comment>
<evidence type="ECO:0008006" key="9">
    <source>
        <dbReference type="Google" id="ProtNLM"/>
    </source>
</evidence>
<dbReference type="AlphaFoldDB" id="A0A9W9YBM7"/>
<organism evidence="7 8">
    <name type="scientific">Desmophyllum pertusum</name>
    <dbReference type="NCBI Taxonomy" id="174260"/>
    <lineage>
        <taxon>Eukaryota</taxon>
        <taxon>Metazoa</taxon>
        <taxon>Cnidaria</taxon>
        <taxon>Anthozoa</taxon>
        <taxon>Hexacorallia</taxon>
        <taxon>Scleractinia</taxon>
        <taxon>Caryophylliina</taxon>
        <taxon>Caryophylliidae</taxon>
        <taxon>Desmophyllum</taxon>
    </lineage>
</organism>
<dbReference type="GO" id="GO:0051606">
    <property type="term" value="P:detection of stimulus"/>
    <property type="evidence" value="ECO:0007669"/>
    <property type="project" value="UniProtKB-ARBA"/>
</dbReference>
<name>A0A9W9YBM7_9CNID</name>
<feature type="transmembrane region" description="Helical" evidence="6">
    <location>
        <begin position="62"/>
        <end position="87"/>
    </location>
</feature>
<dbReference type="OrthoDB" id="5971935at2759"/>
<evidence type="ECO:0000256" key="1">
    <source>
        <dbReference type="ARBA" id="ARBA00004141"/>
    </source>
</evidence>
<evidence type="ECO:0000256" key="3">
    <source>
        <dbReference type="ARBA" id="ARBA00022989"/>
    </source>
</evidence>
<reference evidence="7" key="1">
    <citation type="submission" date="2023-01" db="EMBL/GenBank/DDBJ databases">
        <title>Genome assembly of the deep-sea coral Lophelia pertusa.</title>
        <authorList>
            <person name="Herrera S."/>
            <person name="Cordes E."/>
        </authorList>
    </citation>
    <scope>NUCLEOTIDE SEQUENCE</scope>
    <source>
        <strain evidence="7">USNM1676648</strain>
        <tissue evidence="7">Polyp</tissue>
    </source>
</reference>
<gene>
    <name evidence="7" type="ORF">OS493_019242</name>
</gene>
<evidence type="ECO:0000313" key="7">
    <source>
        <dbReference type="EMBL" id="KAJ7331650.1"/>
    </source>
</evidence>
<dbReference type="PANTHER" id="PTHR21421:SF29">
    <property type="entry name" value="GUSTATORY RECEPTOR 5A FOR TREHALOSE-RELATED"/>
    <property type="match status" value="1"/>
</dbReference>
<keyword evidence="8" id="KW-1185">Reference proteome</keyword>
<dbReference type="GO" id="GO:0050909">
    <property type="term" value="P:sensory perception of taste"/>
    <property type="evidence" value="ECO:0007669"/>
    <property type="project" value="InterPro"/>
</dbReference>
<evidence type="ECO:0000256" key="2">
    <source>
        <dbReference type="ARBA" id="ARBA00022692"/>
    </source>
</evidence>
<dbReference type="Pfam" id="PF08395">
    <property type="entry name" value="7tm_7"/>
    <property type="match status" value="1"/>
</dbReference>
<dbReference type="PANTHER" id="PTHR21421">
    <property type="entry name" value="GUSTATORY RECEPTOR"/>
    <property type="match status" value="1"/>
</dbReference>
<keyword evidence="4 6" id="KW-0472">Membrane</keyword>
<dbReference type="GO" id="GO:0016020">
    <property type="term" value="C:membrane"/>
    <property type="evidence" value="ECO:0007669"/>
    <property type="project" value="UniProtKB-SubCell"/>
</dbReference>
<keyword evidence="3 6" id="KW-1133">Transmembrane helix</keyword>
<dbReference type="GO" id="GO:0038023">
    <property type="term" value="F:signaling receptor activity"/>
    <property type="evidence" value="ECO:0007669"/>
    <property type="project" value="UniProtKB-ARBA"/>
</dbReference>
<feature type="transmembrane region" description="Helical" evidence="6">
    <location>
        <begin position="35"/>
        <end position="55"/>
    </location>
</feature>
<evidence type="ECO:0000256" key="4">
    <source>
        <dbReference type="ARBA" id="ARBA00023136"/>
    </source>
</evidence>
<comment type="caution">
    <text evidence="7">The sequence shown here is derived from an EMBL/GenBank/DDBJ whole genome shotgun (WGS) entry which is preliminary data.</text>
</comment>
<feature type="transmembrane region" description="Helical" evidence="6">
    <location>
        <begin position="140"/>
        <end position="159"/>
    </location>
</feature>
<dbReference type="EMBL" id="MU827788">
    <property type="protein sequence ID" value="KAJ7331650.1"/>
    <property type="molecule type" value="Genomic_DNA"/>
</dbReference>
<dbReference type="Proteomes" id="UP001163046">
    <property type="component" value="Unassembled WGS sequence"/>
</dbReference>
<accession>A0A9W9YBM7</accession>
<evidence type="ECO:0000256" key="5">
    <source>
        <dbReference type="ARBA" id="ARBA00023170"/>
    </source>
</evidence>
<dbReference type="InterPro" id="IPR013604">
    <property type="entry name" value="7TM_chemorcpt"/>
</dbReference>
<keyword evidence="2 6" id="KW-0812">Transmembrane</keyword>
<keyword evidence="5" id="KW-0675">Receptor</keyword>